<feature type="region of interest" description="Disordered" evidence="1">
    <location>
        <begin position="381"/>
        <end position="414"/>
    </location>
</feature>
<feature type="region of interest" description="Disordered" evidence="1">
    <location>
        <begin position="1043"/>
        <end position="1069"/>
    </location>
</feature>
<dbReference type="EMBL" id="JAATWM020000005">
    <property type="protein sequence ID" value="KAF9880118.1"/>
    <property type="molecule type" value="Genomic_DNA"/>
</dbReference>
<protein>
    <submittedName>
        <fullName evidence="2">Uncharacterized protein</fullName>
    </submittedName>
</protein>
<feature type="compositionally biased region" description="Basic and acidic residues" evidence="1">
    <location>
        <begin position="515"/>
        <end position="535"/>
    </location>
</feature>
<feature type="region of interest" description="Disordered" evidence="1">
    <location>
        <begin position="505"/>
        <end position="551"/>
    </location>
</feature>
<dbReference type="Proteomes" id="UP000781932">
    <property type="component" value="Unassembled WGS sequence"/>
</dbReference>
<reference evidence="2" key="2">
    <citation type="submission" date="2020-11" db="EMBL/GenBank/DDBJ databases">
        <title>Whole genome sequencing of Colletotrichum sp.</title>
        <authorList>
            <person name="Li H."/>
        </authorList>
    </citation>
    <scope>NUCLEOTIDE SEQUENCE</scope>
    <source>
        <strain evidence="2">CkLH20</strain>
    </source>
</reference>
<name>A0A9P6IAG5_9PEZI</name>
<comment type="caution">
    <text evidence="2">The sequence shown here is derived from an EMBL/GenBank/DDBJ whole genome shotgun (WGS) entry which is preliminary data.</text>
</comment>
<organism evidence="2 3">
    <name type="scientific">Colletotrichum karsti</name>
    <dbReference type="NCBI Taxonomy" id="1095194"/>
    <lineage>
        <taxon>Eukaryota</taxon>
        <taxon>Fungi</taxon>
        <taxon>Dikarya</taxon>
        <taxon>Ascomycota</taxon>
        <taxon>Pezizomycotina</taxon>
        <taxon>Sordariomycetes</taxon>
        <taxon>Hypocreomycetidae</taxon>
        <taxon>Glomerellales</taxon>
        <taxon>Glomerellaceae</taxon>
        <taxon>Colletotrichum</taxon>
        <taxon>Colletotrichum boninense species complex</taxon>
    </lineage>
</organism>
<dbReference type="AlphaFoldDB" id="A0A9P6IAG5"/>
<keyword evidence="3" id="KW-1185">Reference proteome</keyword>
<accession>A0A9P6IAG5</accession>
<dbReference type="OrthoDB" id="4851482at2759"/>
<proteinExistence type="predicted"/>
<dbReference type="RefSeq" id="XP_038749579.1">
    <property type="nucleotide sequence ID" value="XM_038884791.1"/>
</dbReference>
<reference evidence="2" key="1">
    <citation type="submission" date="2020-03" db="EMBL/GenBank/DDBJ databases">
        <authorList>
            <person name="He L."/>
        </authorList>
    </citation>
    <scope>NUCLEOTIDE SEQUENCE</scope>
    <source>
        <strain evidence="2">CkLH20</strain>
    </source>
</reference>
<sequence length="1069" mass="120254">MPARALTQPRHQREAFAYDYEITYKMPSHGGGWLPGYISMGQPLMEQPLMDMNQNNAMAPSMGSTLEFNDTAYAQSVFNAEGITQAFDNNHVPIDWPSWNGASSQNYGMQSVGGLERPPADLNPHLVGPLGHGRQSNSFANTQSDMPFTQNFGVVNRERDALHDRFLAFIDSIKSDSVSMLAKKSLFGAIVEKVLPYRYADGDRQFPSASWYDVLMHNEPDVGVKTFVSLCSGWFRQISANEADHYASIFTSYNETLHAGPTLPAQPQPRLSCDKSRSQRSAKTARITEHQNESLTTKLQEPLTLHYQGLIEDMDQASSLDAAYKHHFRRDFTPREHDSSWPTTREMSREYVKKLHDAILDTSCFQEKLDAIEKKAQLDTKAQSTGQCVGDASGPTLKRKRSQSSPKKYPGLSATASIYANPDSTPTDVLRAAARCELTNIEDSAQACQQGWELKLRWSGESCPAWEKFDTFEDRWNEICTNMRNLKSTLHSALGGDWISRLAASPTGERKRKQENKALNKTRDAQNELGRDIQKRQKAASAPTPEPVDKMSCNDLWGGIVDDVIGQDPFDFAVANGMPQGSNDLVGFPDMSAFDTLTTWGAFPHGNDQAATENAASLLPFQVDEGAPSSALETFDSGVENNLPGLGLLSQFQGTFDAPSKDKDALLNPLDQLWSDQIPIETQKYFFGAIIHKVLPYRFNDGLRPFPPIEFYRLLLHNEPCEELKEIVEVYAGWLGRMSTAEADYYVKVITNYYQSIENIIVNNAASLSPQVRPAVTQTKAKTAGKSVRVAEHQDELLRVELEKPLIFEYRGLIKDLDNAALLDKAYTKHYRRIAKSPKEDATWPVTKEQRERCAKQMHDAILDTSLIEEKQEALQKWQAKMEKVSDGDADARADSLKRKRGKTKPKRYPGLGVTDSVYIDLESTPAELLRAAARCDLSNIERSALNCQQGWELKLRWAGDSSPGWEPYETFEARWDQMCHNMRHRKTMLHSALRDDWVNRLATGPLGEWKRKIGNKSLNNNRNVQNELGRQLQKRHKTISEDCMPEKGSQQTDVEFASDQGLSEGRRL</sequence>
<evidence type="ECO:0000256" key="1">
    <source>
        <dbReference type="SAM" id="MobiDB-lite"/>
    </source>
</evidence>
<evidence type="ECO:0000313" key="2">
    <source>
        <dbReference type="EMBL" id="KAF9880118.1"/>
    </source>
</evidence>
<dbReference type="GeneID" id="62157865"/>
<evidence type="ECO:0000313" key="3">
    <source>
        <dbReference type="Proteomes" id="UP000781932"/>
    </source>
</evidence>
<feature type="compositionally biased region" description="Basic residues" evidence="1">
    <location>
        <begin position="898"/>
        <end position="908"/>
    </location>
</feature>
<feature type="compositionally biased region" description="Basic and acidic residues" evidence="1">
    <location>
        <begin position="886"/>
        <end position="897"/>
    </location>
</feature>
<gene>
    <name evidence="2" type="ORF">CkaCkLH20_02072</name>
</gene>
<feature type="region of interest" description="Disordered" evidence="1">
    <location>
        <begin position="886"/>
        <end position="908"/>
    </location>
</feature>
<feature type="region of interest" description="Disordered" evidence="1">
    <location>
        <begin position="260"/>
        <end position="295"/>
    </location>
</feature>